<keyword evidence="3" id="KW-1185">Reference proteome</keyword>
<accession>K9B8G5</accession>
<name>K9B8G5_9STAP</name>
<sequence length="288" mass="32930">MNDAWFEQLPIDPIVHVTAVGGGSVNEAFRIESTHETYFLLVQPNRTVDFYAAEIQGLKDFEKADVTAPRVIESGEIEGNAYLLLTFLDESYEGDQRALGHLVAKLHQYRLNETKFGYDLPYEGGDISFDNTWTDTWSELFIEKRMDHLRDILVSKGLFKEEDVKQYEAVREIMVDELKAHESEPSLLHGDLWSGNYMFLTNGQPALFDPAPLYGDREFDLGATKVFGGFSQDFYEAYHAAYPLDEGAELRIEFYALWLLLVHLVKFGDMYRHGVNRSMSKILESANA</sequence>
<organism evidence="2 3">
    <name type="scientific">Staphylococcus massiliensis S46</name>
    <dbReference type="NCBI Taxonomy" id="1229783"/>
    <lineage>
        <taxon>Bacteria</taxon>
        <taxon>Bacillati</taxon>
        <taxon>Bacillota</taxon>
        <taxon>Bacilli</taxon>
        <taxon>Bacillales</taxon>
        <taxon>Staphylococcaceae</taxon>
        <taxon>Staphylococcus</taxon>
    </lineage>
</organism>
<evidence type="ECO:0000313" key="2">
    <source>
        <dbReference type="EMBL" id="EKU50045.1"/>
    </source>
</evidence>
<dbReference type="GO" id="GO:0016301">
    <property type="term" value="F:kinase activity"/>
    <property type="evidence" value="ECO:0007669"/>
    <property type="project" value="UniProtKB-UniRule"/>
</dbReference>
<dbReference type="InterPro" id="IPR016477">
    <property type="entry name" value="Fructo-/Ketosamine-3-kinase"/>
</dbReference>
<dbReference type="PIRSF" id="PIRSF006221">
    <property type="entry name" value="Ketosamine-3-kinase"/>
    <property type="match status" value="1"/>
</dbReference>
<comment type="caution">
    <text evidence="2">The sequence shown here is derived from an EMBL/GenBank/DDBJ whole genome shotgun (WGS) entry which is preliminary data.</text>
</comment>
<dbReference type="STRING" id="1229783.C273_02213"/>
<protein>
    <recommendedName>
        <fullName evidence="4">Fructosamine kinase</fullName>
    </recommendedName>
</protein>
<dbReference type="PANTHER" id="PTHR12149">
    <property type="entry name" value="FRUCTOSAMINE 3 KINASE-RELATED PROTEIN"/>
    <property type="match status" value="1"/>
</dbReference>
<dbReference type="RefSeq" id="WP_009382255.1">
    <property type="nucleotide sequence ID" value="NZ_AMSQ01000003.1"/>
</dbReference>
<keyword evidence="1" id="KW-0808">Transferase</keyword>
<dbReference type="eggNOG" id="COG3001">
    <property type="taxonomic scope" value="Bacteria"/>
</dbReference>
<dbReference type="SUPFAM" id="SSF56112">
    <property type="entry name" value="Protein kinase-like (PK-like)"/>
    <property type="match status" value="1"/>
</dbReference>
<dbReference type="EMBL" id="AMSQ01000003">
    <property type="protein sequence ID" value="EKU50045.1"/>
    <property type="molecule type" value="Genomic_DNA"/>
</dbReference>
<dbReference type="PATRIC" id="fig|1229783.3.peg.448"/>
<dbReference type="Proteomes" id="UP000009885">
    <property type="component" value="Unassembled WGS sequence"/>
</dbReference>
<dbReference type="InterPro" id="IPR011009">
    <property type="entry name" value="Kinase-like_dom_sf"/>
</dbReference>
<evidence type="ECO:0008006" key="4">
    <source>
        <dbReference type="Google" id="ProtNLM"/>
    </source>
</evidence>
<dbReference type="Pfam" id="PF03881">
    <property type="entry name" value="Fructosamin_kin"/>
    <property type="match status" value="1"/>
</dbReference>
<dbReference type="OrthoDB" id="5291879at2"/>
<comment type="similarity">
    <text evidence="1">Belongs to the fructosamine kinase family.</text>
</comment>
<evidence type="ECO:0000256" key="1">
    <source>
        <dbReference type="PIRNR" id="PIRNR006221"/>
    </source>
</evidence>
<keyword evidence="1" id="KW-0418">Kinase</keyword>
<proteinExistence type="inferred from homology"/>
<dbReference type="Gene3D" id="3.90.1200.10">
    <property type="match status" value="1"/>
</dbReference>
<dbReference type="Gene3D" id="3.30.200.20">
    <property type="entry name" value="Phosphorylase Kinase, domain 1"/>
    <property type="match status" value="1"/>
</dbReference>
<reference evidence="2 3" key="1">
    <citation type="journal article" date="2013" name="Genome Announc.">
        <title>Genome Sequence of Staphylococcus massiliensis Strain S46, Isolated from the Surface of Healthy Human Skin.</title>
        <authorList>
            <person name="Srivastav R."/>
            <person name="Singh A."/>
            <person name="Jangir P.K."/>
            <person name="Kumari C."/>
            <person name="Muduli S."/>
            <person name="Sharma R."/>
        </authorList>
    </citation>
    <scope>NUCLEOTIDE SEQUENCE [LARGE SCALE GENOMIC DNA]</scope>
    <source>
        <strain evidence="2 3">S46</strain>
    </source>
</reference>
<evidence type="ECO:0000313" key="3">
    <source>
        <dbReference type="Proteomes" id="UP000009885"/>
    </source>
</evidence>
<dbReference type="PANTHER" id="PTHR12149:SF8">
    <property type="entry name" value="PROTEIN-RIBULOSAMINE 3-KINASE"/>
    <property type="match status" value="1"/>
</dbReference>
<gene>
    <name evidence="2" type="ORF">C273_02213</name>
</gene>
<dbReference type="AlphaFoldDB" id="K9B8G5"/>